<feature type="domain" description="RING-type" evidence="6">
    <location>
        <begin position="962"/>
        <end position="1002"/>
    </location>
</feature>
<dbReference type="GO" id="GO:0005634">
    <property type="term" value="C:nucleus"/>
    <property type="evidence" value="ECO:0007669"/>
    <property type="project" value="TreeGrafter"/>
</dbReference>
<dbReference type="InterPro" id="IPR001370">
    <property type="entry name" value="BIR_rpt"/>
</dbReference>
<feature type="region of interest" description="Disordered" evidence="5">
    <location>
        <begin position="603"/>
        <end position="622"/>
    </location>
</feature>
<evidence type="ECO:0000256" key="5">
    <source>
        <dbReference type="SAM" id="MobiDB-lite"/>
    </source>
</evidence>
<comment type="caution">
    <text evidence="7">The sequence shown here is derived from an EMBL/GenBank/DDBJ whole genome shotgun (WGS) entry which is preliminary data.</text>
</comment>
<evidence type="ECO:0000256" key="4">
    <source>
        <dbReference type="PROSITE-ProRule" id="PRU00175"/>
    </source>
</evidence>
<dbReference type="Pfam" id="PF00653">
    <property type="entry name" value="BIR"/>
    <property type="match status" value="3"/>
</dbReference>
<evidence type="ECO:0000313" key="7">
    <source>
        <dbReference type="EMBL" id="CAF1140577.1"/>
    </source>
</evidence>
<dbReference type="EMBL" id="CAJNOL010000619">
    <property type="protein sequence ID" value="CAF1140577.1"/>
    <property type="molecule type" value="Genomic_DNA"/>
</dbReference>
<dbReference type="InterPro" id="IPR008927">
    <property type="entry name" value="6-PGluconate_DH-like_C_sf"/>
</dbReference>
<dbReference type="Gene3D" id="1.10.1170.10">
    <property type="entry name" value="Inhibitor Of Apoptosis Protein (2mihbC-IAP-1), Chain A"/>
    <property type="match status" value="6"/>
</dbReference>
<dbReference type="InterPro" id="IPR013083">
    <property type="entry name" value="Znf_RING/FYVE/PHD"/>
</dbReference>
<keyword evidence="3" id="KW-0862">Zinc</keyword>
<dbReference type="GO" id="GO:0051726">
    <property type="term" value="P:regulation of cell cycle"/>
    <property type="evidence" value="ECO:0007669"/>
    <property type="project" value="TreeGrafter"/>
</dbReference>
<dbReference type="Gene3D" id="3.30.40.10">
    <property type="entry name" value="Zinc/RING finger domain, C3HC4 (zinc finger)"/>
    <property type="match status" value="1"/>
</dbReference>
<protein>
    <recommendedName>
        <fullName evidence="6">RING-type domain-containing protein</fullName>
    </recommendedName>
</protein>
<dbReference type="GO" id="GO:0008270">
    <property type="term" value="F:zinc ion binding"/>
    <property type="evidence" value="ECO:0007669"/>
    <property type="project" value="UniProtKB-KW"/>
</dbReference>
<proteinExistence type="inferred from homology"/>
<dbReference type="PANTHER" id="PTHR10044:SF139">
    <property type="entry name" value="DEATH-ASSOCIATED INHIBITOR OF APOPTOSIS 2"/>
    <property type="match status" value="1"/>
</dbReference>
<comment type="similarity">
    <text evidence="1">Belongs to the IAP family.</text>
</comment>
<accession>A0A814S0T5</accession>
<dbReference type="SUPFAM" id="SSF48179">
    <property type="entry name" value="6-phosphogluconate dehydrogenase C-terminal domain-like"/>
    <property type="match status" value="1"/>
</dbReference>
<dbReference type="InterPro" id="IPR001841">
    <property type="entry name" value="Znf_RING"/>
</dbReference>
<dbReference type="InterPro" id="IPR013328">
    <property type="entry name" value="6PGD_dom2"/>
</dbReference>
<dbReference type="SUPFAM" id="SSF57924">
    <property type="entry name" value="Inhibitor of apoptosis (IAP) repeat"/>
    <property type="match status" value="7"/>
</dbReference>
<dbReference type="PANTHER" id="PTHR10044">
    <property type="entry name" value="INHIBITOR OF APOPTOSIS"/>
    <property type="match status" value="1"/>
</dbReference>
<keyword evidence="2 4" id="KW-0479">Metal-binding</keyword>
<organism evidence="7 8">
    <name type="scientific">Rotaria sordida</name>
    <dbReference type="NCBI Taxonomy" id="392033"/>
    <lineage>
        <taxon>Eukaryota</taxon>
        <taxon>Metazoa</taxon>
        <taxon>Spiralia</taxon>
        <taxon>Gnathifera</taxon>
        <taxon>Rotifera</taxon>
        <taxon>Eurotatoria</taxon>
        <taxon>Bdelloidea</taxon>
        <taxon>Philodinida</taxon>
        <taxon>Philodinidae</taxon>
        <taxon>Rotaria</taxon>
    </lineage>
</organism>
<evidence type="ECO:0000256" key="2">
    <source>
        <dbReference type="ARBA" id="ARBA00022771"/>
    </source>
</evidence>
<keyword evidence="2 4" id="KW-0863">Zinc-finger</keyword>
<sequence>MTATVLETPVIDHINASEKYRFETFSSLLNFPLITRHQLALAGFIYRETKCLCPQCGITIDLTSLDDNAIYASNYFRKLHREKVSYLGKRCAFLLCESATNIDDLHPSLISQQGEKLQWDDAEQPDFSDYNVRLQTFHSSPYLQQGENTFVTPPLLAKQGFYFSGPDDGVTCFYCGNILTNWSEAIHDTNKNIVQLEHARFFPCRFITYIAGGKFVANAGYLHVVSDQERRLRNPMTSKAVKNSNKPQSIDECLSTFENWPSYAPVLPKDLAQTGFYYLGEELKVKCYMCDLEVDEWHHGMTAFGTHKRRRGNCEIIQAILSTETGDFQCVNEKWRLQTLDGLSFENDCDQHLCRELAACGFYRFKNTNNIRCAFCAVLIQPKIDSSIMSQHRNLAKQLKKSSTVDCIMVRARCPTNIVIPDRERFPEYPEHQSIFDRIKTFEIYQERHKVLDNFIRERAEAGFFLDTMKRMRCFQCGNSLPINDKNLLRKYSQYDIQKLHAHFYPTCEWVKEILGFKYIAQVLFDRTKLDEIEYQQSYNTQLSSTSSRPTRDSFSSVSTTPGIYDHTFAIEANISDYSAESDGDGDGYETVATPFKAQFIDHTSPIHSPTSPSSTTTSHDSSLTTAQACTDVITSDSQGRWTSPILTDQTNPFKQLAAESKSPPIDIARTDISPIDPRAFFAYESNRLDSFKKQNRKTFAQFKIEELAYAGFYLNAEGTVIKCPWCVVELTEQKFENITHVRPPIPGSPLNDEPWTAMRVHRHESGQFIDKNHSWCLWVRRELGGLYPNVSMNVSHMRYPEYPSYAVIEKRIQSFQSNWVYPSGSILSNVAMANAGFIYLGNGKVCCYYCGNKFVDFEPRDCPFEEHATFHPLCDYITEKRGISYIERVLKESPRTPHAKHKYERIGTQKIKCIVFDKTGPSVSKNSRIPVKRINSRLSTMTSRSMSRSTTHNSDIIEDNCQICYGNVATYEYNPCQHCPMCGECFAKLTEQQHEECCYCRRPATIHSRVLIMFIKQFSIFIVNRLLIPYHAETVRMIRRSDTTAEDIDIAMKLGDDYPMGSIELMNYIGLDTSKFITDGWQKILS</sequence>
<keyword evidence="8" id="KW-1185">Reference proteome</keyword>
<gene>
    <name evidence="7" type="ORF">JXQ802_LOCUS21195</name>
</gene>
<dbReference type="PROSITE" id="PS50143">
    <property type="entry name" value="BIR_REPEAT_2"/>
    <property type="match status" value="6"/>
</dbReference>
<evidence type="ECO:0000256" key="3">
    <source>
        <dbReference type="ARBA" id="ARBA00022833"/>
    </source>
</evidence>
<dbReference type="InterPro" id="IPR006108">
    <property type="entry name" value="3HC_DH_C"/>
</dbReference>
<dbReference type="AlphaFoldDB" id="A0A814S0T5"/>
<dbReference type="GO" id="GO:0005737">
    <property type="term" value="C:cytoplasm"/>
    <property type="evidence" value="ECO:0007669"/>
    <property type="project" value="TreeGrafter"/>
</dbReference>
<dbReference type="SMART" id="SM00238">
    <property type="entry name" value="BIR"/>
    <property type="match status" value="4"/>
</dbReference>
<dbReference type="Gene3D" id="1.10.1040.10">
    <property type="entry name" value="N-(1-d-carboxylethyl)-l-norvaline Dehydrogenase, domain 2"/>
    <property type="match status" value="1"/>
</dbReference>
<dbReference type="InterPro" id="IPR050784">
    <property type="entry name" value="IAP"/>
</dbReference>
<dbReference type="PROSITE" id="PS50089">
    <property type="entry name" value="ZF_RING_2"/>
    <property type="match status" value="1"/>
</dbReference>
<reference evidence="7" key="1">
    <citation type="submission" date="2021-02" db="EMBL/GenBank/DDBJ databases">
        <authorList>
            <person name="Nowell W R."/>
        </authorList>
    </citation>
    <scope>NUCLEOTIDE SEQUENCE</scope>
</reference>
<dbReference type="Pfam" id="PF00725">
    <property type="entry name" value="3HCDH"/>
    <property type="match status" value="1"/>
</dbReference>
<name>A0A814S0T5_9BILA</name>
<dbReference type="GO" id="GO:0006631">
    <property type="term" value="P:fatty acid metabolic process"/>
    <property type="evidence" value="ECO:0007669"/>
    <property type="project" value="InterPro"/>
</dbReference>
<dbReference type="Proteomes" id="UP000663870">
    <property type="component" value="Unassembled WGS sequence"/>
</dbReference>
<dbReference type="CDD" id="cd00022">
    <property type="entry name" value="BIR"/>
    <property type="match status" value="2"/>
</dbReference>
<evidence type="ECO:0000256" key="1">
    <source>
        <dbReference type="ARBA" id="ARBA00006672"/>
    </source>
</evidence>
<evidence type="ECO:0000313" key="8">
    <source>
        <dbReference type="Proteomes" id="UP000663870"/>
    </source>
</evidence>
<evidence type="ECO:0000259" key="6">
    <source>
        <dbReference type="PROSITE" id="PS50089"/>
    </source>
</evidence>
<dbReference type="GO" id="GO:0016616">
    <property type="term" value="F:oxidoreductase activity, acting on the CH-OH group of donors, NAD or NADP as acceptor"/>
    <property type="evidence" value="ECO:0007669"/>
    <property type="project" value="InterPro"/>
</dbReference>